<gene>
    <name evidence="6" type="ORF">C8F04DRAFT_1098881</name>
</gene>
<sequence>MRTVAAYFNGDDLVNVSDDQHYTVHCLNIQEDGASCGFWASALCLLLISGVNITSENTLLCLRMLKASGVKDHLKEIWTSWRIAEDGLEEVALNRFLKPFKTQRSALMNSCIASRPPWISRAEEVVQKPVVKSEKSGPIQKDQHPLQDDVFDEHAQTLAQLKTMADDFSLRLSGKRHKLVGLAGPLFLNHLYRISSLDGWFSVDIINEWAQHLNDNITLSDTKVHSVHFFNSLRSNSERLAKDKKRLNRWWERILKATRKWFKVDDTRMAILPIHVPSHWICAFVDFDYKYLAIFDSWEREPVPNDDWKESNHAHIFCLLMEWLQRLFLSLESAIDWTEWRLDPCPVNQPYQVNSVDCGPHTCFLMSCLVARQTTDIRKLNTIITPESVQKFRYIVFGHIMKLPTLPIEPGDNEEIVNDSDWEIISPMVSEDESEIEVSSPRPIIPPQAERPSSPLTSIPPSSQVEEEIVLPRRSGRKK</sequence>
<reference evidence="6" key="1">
    <citation type="submission" date="2023-03" db="EMBL/GenBank/DDBJ databases">
        <title>Massive genome expansion in bonnet fungi (Mycena s.s.) driven by repeated elements and novel gene families across ecological guilds.</title>
        <authorList>
            <consortium name="Lawrence Berkeley National Laboratory"/>
            <person name="Harder C.B."/>
            <person name="Miyauchi S."/>
            <person name="Viragh M."/>
            <person name="Kuo A."/>
            <person name="Thoen E."/>
            <person name="Andreopoulos B."/>
            <person name="Lu D."/>
            <person name="Skrede I."/>
            <person name="Drula E."/>
            <person name="Henrissat B."/>
            <person name="Morin E."/>
            <person name="Kohler A."/>
            <person name="Barry K."/>
            <person name="LaButti K."/>
            <person name="Morin E."/>
            <person name="Salamov A."/>
            <person name="Lipzen A."/>
            <person name="Mereny Z."/>
            <person name="Hegedus B."/>
            <person name="Baldrian P."/>
            <person name="Stursova M."/>
            <person name="Weitz H."/>
            <person name="Taylor A."/>
            <person name="Grigoriev I.V."/>
            <person name="Nagy L.G."/>
            <person name="Martin F."/>
            <person name="Kauserud H."/>
        </authorList>
    </citation>
    <scope>NUCLEOTIDE SEQUENCE</scope>
    <source>
        <strain evidence="6">CBHHK200</strain>
    </source>
</reference>
<protein>
    <recommendedName>
        <fullName evidence="5">Ubiquitin-like protease family profile domain-containing protein</fullName>
    </recommendedName>
</protein>
<dbReference type="InterPro" id="IPR003653">
    <property type="entry name" value="Peptidase_C48_C"/>
</dbReference>
<dbReference type="PROSITE" id="PS50600">
    <property type="entry name" value="ULP_PROTEASE"/>
    <property type="match status" value="1"/>
</dbReference>
<evidence type="ECO:0000256" key="1">
    <source>
        <dbReference type="ARBA" id="ARBA00005234"/>
    </source>
</evidence>
<feature type="region of interest" description="Disordered" evidence="4">
    <location>
        <begin position="428"/>
        <end position="479"/>
    </location>
</feature>
<dbReference type="GO" id="GO:0008234">
    <property type="term" value="F:cysteine-type peptidase activity"/>
    <property type="evidence" value="ECO:0007669"/>
    <property type="project" value="InterPro"/>
</dbReference>
<evidence type="ECO:0000256" key="4">
    <source>
        <dbReference type="SAM" id="MobiDB-lite"/>
    </source>
</evidence>
<dbReference type="InterPro" id="IPR038765">
    <property type="entry name" value="Papain-like_cys_pep_sf"/>
</dbReference>
<name>A0AAD6SWH5_9AGAR</name>
<keyword evidence="2" id="KW-0645">Protease</keyword>
<dbReference type="GO" id="GO:0019783">
    <property type="term" value="F:ubiquitin-like protein peptidase activity"/>
    <property type="evidence" value="ECO:0007669"/>
    <property type="project" value="UniProtKB-ARBA"/>
</dbReference>
<evidence type="ECO:0000259" key="5">
    <source>
        <dbReference type="PROSITE" id="PS50600"/>
    </source>
</evidence>
<evidence type="ECO:0000256" key="3">
    <source>
        <dbReference type="ARBA" id="ARBA00022801"/>
    </source>
</evidence>
<dbReference type="Pfam" id="PF02902">
    <property type="entry name" value="Peptidase_C48"/>
    <property type="match status" value="1"/>
</dbReference>
<proteinExistence type="inferred from homology"/>
<evidence type="ECO:0000256" key="2">
    <source>
        <dbReference type="ARBA" id="ARBA00022670"/>
    </source>
</evidence>
<dbReference type="GO" id="GO:0006508">
    <property type="term" value="P:proteolysis"/>
    <property type="evidence" value="ECO:0007669"/>
    <property type="project" value="UniProtKB-KW"/>
</dbReference>
<dbReference type="Gene3D" id="3.40.395.10">
    <property type="entry name" value="Adenoviral Proteinase, Chain A"/>
    <property type="match status" value="1"/>
</dbReference>
<evidence type="ECO:0000313" key="6">
    <source>
        <dbReference type="EMBL" id="KAJ7035326.1"/>
    </source>
</evidence>
<keyword evidence="3" id="KW-0378">Hydrolase</keyword>
<dbReference type="Proteomes" id="UP001218188">
    <property type="component" value="Unassembled WGS sequence"/>
</dbReference>
<dbReference type="SUPFAM" id="SSF54001">
    <property type="entry name" value="Cysteine proteinases"/>
    <property type="match status" value="1"/>
</dbReference>
<keyword evidence="7" id="KW-1185">Reference proteome</keyword>
<comment type="similarity">
    <text evidence="1">Belongs to the peptidase C48 family.</text>
</comment>
<dbReference type="AlphaFoldDB" id="A0AAD6SWH5"/>
<feature type="compositionally biased region" description="Low complexity" evidence="4">
    <location>
        <begin position="452"/>
        <end position="463"/>
    </location>
</feature>
<accession>A0AAD6SWH5</accession>
<comment type="caution">
    <text evidence="6">The sequence shown here is derived from an EMBL/GenBank/DDBJ whole genome shotgun (WGS) entry which is preliminary data.</text>
</comment>
<organism evidence="6 7">
    <name type="scientific">Mycena alexandri</name>
    <dbReference type="NCBI Taxonomy" id="1745969"/>
    <lineage>
        <taxon>Eukaryota</taxon>
        <taxon>Fungi</taxon>
        <taxon>Dikarya</taxon>
        <taxon>Basidiomycota</taxon>
        <taxon>Agaricomycotina</taxon>
        <taxon>Agaricomycetes</taxon>
        <taxon>Agaricomycetidae</taxon>
        <taxon>Agaricales</taxon>
        <taxon>Marasmiineae</taxon>
        <taxon>Mycenaceae</taxon>
        <taxon>Mycena</taxon>
    </lineage>
</organism>
<dbReference type="EMBL" id="JARJCM010000051">
    <property type="protein sequence ID" value="KAJ7035326.1"/>
    <property type="molecule type" value="Genomic_DNA"/>
</dbReference>
<feature type="domain" description="Ubiquitin-like protease family profile" evidence="5">
    <location>
        <begin position="161"/>
        <end position="369"/>
    </location>
</feature>
<evidence type="ECO:0000313" key="7">
    <source>
        <dbReference type="Proteomes" id="UP001218188"/>
    </source>
</evidence>